<evidence type="ECO:0000313" key="3">
    <source>
        <dbReference type="Proteomes" id="UP000316092"/>
    </source>
</evidence>
<dbReference type="NCBIfam" id="NF038048">
    <property type="entry name" value="DIP1984_fam"/>
    <property type="match status" value="1"/>
</dbReference>
<keyword evidence="1" id="KW-0175">Coiled coil</keyword>
<proteinExistence type="predicted"/>
<comment type="caution">
    <text evidence="2">The sequence shown here is derived from an EMBL/GenBank/DDBJ whole genome shotgun (WGS) entry which is preliminary data.</text>
</comment>
<accession>A0A553UJB3</accession>
<gene>
    <name evidence="2" type="ORF">FNU79_16790</name>
</gene>
<evidence type="ECO:0000313" key="2">
    <source>
        <dbReference type="EMBL" id="TSA80307.1"/>
    </source>
</evidence>
<dbReference type="EMBL" id="VKDB01000031">
    <property type="protein sequence ID" value="TSA80307.1"/>
    <property type="molecule type" value="Genomic_DNA"/>
</dbReference>
<dbReference type="Proteomes" id="UP000316092">
    <property type="component" value="Unassembled WGS sequence"/>
</dbReference>
<reference evidence="2 3" key="1">
    <citation type="submission" date="2019-07" db="EMBL/GenBank/DDBJ databases">
        <title>Deinococcus detaillus sp. nov., isolated from humus soil in Antarctica.</title>
        <authorList>
            <person name="Zhang K."/>
        </authorList>
    </citation>
    <scope>NUCLEOTIDE SEQUENCE [LARGE SCALE GENOMIC DNA]</scope>
    <source>
        <strain evidence="2 3">H1</strain>
    </source>
</reference>
<dbReference type="OrthoDB" id="3730241at2"/>
<dbReference type="CDD" id="cd12208">
    <property type="entry name" value="DIP1984-like"/>
    <property type="match status" value="1"/>
</dbReference>
<dbReference type="RefSeq" id="WP_143721951.1">
    <property type="nucleotide sequence ID" value="NZ_VKDB01000031.1"/>
</dbReference>
<protein>
    <recommendedName>
        <fullName evidence="4">DIP1984 family protein</fullName>
    </recommendedName>
</protein>
<evidence type="ECO:0008006" key="4">
    <source>
        <dbReference type="Google" id="ProtNLM"/>
    </source>
</evidence>
<dbReference type="Gene3D" id="6.10.320.10">
    <property type="match status" value="1"/>
</dbReference>
<feature type="coiled-coil region" evidence="1">
    <location>
        <begin position="120"/>
        <end position="147"/>
    </location>
</feature>
<dbReference type="Pfam" id="PF20935">
    <property type="entry name" value="DUF6847"/>
    <property type="match status" value="1"/>
</dbReference>
<keyword evidence="3" id="KW-1185">Reference proteome</keyword>
<dbReference type="InterPro" id="IPR047741">
    <property type="entry name" value="DIP1984-like"/>
</dbReference>
<name>A0A553UJB3_9DEIO</name>
<evidence type="ECO:0000256" key="1">
    <source>
        <dbReference type="SAM" id="Coils"/>
    </source>
</evidence>
<sequence>MKIAEALIERADLQKRIHQLQDRIQLNARSQENEAPSEDPLDLMAELDQIFARMDDLVPRIHHSNSAARLDARRTLTDALAHREILDLRLTQYRSAIAAASSAQARQTRSELRWVSHLPVRELQAQTDTLAQERRKLETEIQQANWQHDLLE</sequence>
<organism evidence="2 3">
    <name type="scientific">Deinococcus detaillensis</name>
    <dbReference type="NCBI Taxonomy" id="2592048"/>
    <lineage>
        <taxon>Bacteria</taxon>
        <taxon>Thermotogati</taxon>
        <taxon>Deinococcota</taxon>
        <taxon>Deinococci</taxon>
        <taxon>Deinococcales</taxon>
        <taxon>Deinococcaceae</taxon>
        <taxon>Deinococcus</taxon>
    </lineage>
</organism>
<dbReference type="AlphaFoldDB" id="A0A553UJB3"/>